<proteinExistence type="predicted"/>
<sequence>SRDRGKEDYRKDGRGSDSKRRSSLDENRKRKVSCSSAESEYSRKSSLKSEYLGNSGSASKHVESRMRHDSSRWNSFDGGRYENKGWEEIRELEESSLTSVPVERPKKDLPSNLLDIFNQIAQFEKEKGVGPK</sequence>
<accession>A0A8D0CWL2</accession>
<reference evidence="2" key="2">
    <citation type="submission" date="2025-09" db="UniProtKB">
        <authorList>
            <consortium name="Ensembl"/>
        </authorList>
    </citation>
    <scope>IDENTIFICATION</scope>
</reference>
<dbReference type="AlphaFoldDB" id="A0A8D0CWL2"/>
<feature type="compositionally biased region" description="Basic and acidic residues" evidence="1">
    <location>
        <begin position="1"/>
        <end position="28"/>
    </location>
</feature>
<dbReference type="GeneTree" id="ENSGT01060000252104"/>
<evidence type="ECO:0000256" key="1">
    <source>
        <dbReference type="SAM" id="MobiDB-lite"/>
    </source>
</evidence>
<feature type="compositionally biased region" description="Basic and acidic residues" evidence="1">
    <location>
        <begin position="60"/>
        <end position="71"/>
    </location>
</feature>
<reference evidence="2" key="1">
    <citation type="submission" date="2025-08" db="UniProtKB">
        <authorList>
            <consortium name="Ensembl"/>
        </authorList>
    </citation>
    <scope>IDENTIFICATION</scope>
</reference>
<dbReference type="Ensembl" id="ENSSLUT00000021664.1">
    <property type="protein sequence ID" value="ENSSLUP00000020996.1"/>
    <property type="gene ID" value="ENSSLUG00000009681.1"/>
</dbReference>
<dbReference type="Proteomes" id="UP000694568">
    <property type="component" value="Unplaced"/>
</dbReference>
<keyword evidence="3" id="KW-1185">Reference proteome</keyword>
<feature type="region of interest" description="Disordered" evidence="1">
    <location>
        <begin position="1"/>
        <end position="81"/>
    </location>
</feature>
<evidence type="ECO:0000313" key="2">
    <source>
        <dbReference type="Ensembl" id="ENSSLUP00000020996.1"/>
    </source>
</evidence>
<evidence type="ECO:0000313" key="3">
    <source>
        <dbReference type="Proteomes" id="UP000694568"/>
    </source>
</evidence>
<name>A0A8D0CWL2_SANLU</name>
<organism evidence="2 3">
    <name type="scientific">Sander lucioperca</name>
    <name type="common">Pike-perch</name>
    <name type="synonym">Perca lucioperca</name>
    <dbReference type="NCBI Taxonomy" id="283035"/>
    <lineage>
        <taxon>Eukaryota</taxon>
        <taxon>Metazoa</taxon>
        <taxon>Chordata</taxon>
        <taxon>Craniata</taxon>
        <taxon>Vertebrata</taxon>
        <taxon>Euteleostomi</taxon>
        <taxon>Actinopterygii</taxon>
        <taxon>Neopterygii</taxon>
        <taxon>Teleostei</taxon>
        <taxon>Neoteleostei</taxon>
        <taxon>Acanthomorphata</taxon>
        <taxon>Eupercaria</taxon>
        <taxon>Perciformes</taxon>
        <taxon>Percoidei</taxon>
        <taxon>Percidae</taxon>
        <taxon>Luciopercinae</taxon>
        <taxon>Sander</taxon>
    </lineage>
</organism>
<protein>
    <submittedName>
        <fullName evidence="2">Uncharacterized protein</fullName>
    </submittedName>
</protein>